<feature type="domain" description="O-methyltransferase C-terminal" evidence="5">
    <location>
        <begin position="128"/>
        <end position="343"/>
    </location>
</feature>
<keyword evidence="2 7" id="KW-0808">Transferase</keyword>
<dbReference type="PIRSF" id="PIRSF005739">
    <property type="entry name" value="O-mtase"/>
    <property type="match status" value="1"/>
</dbReference>
<dbReference type="Gene3D" id="1.10.10.10">
    <property type="entry name" value="Winged helix-like DNA-binding domain superfamily/Winged helix DNA-binding domain"/>
    <property type="match status" value="1"/>
</dbReference>
<feature type="domain" description="O-methyltransferase dimerisation" evidence="6">
    <location>
        <begin position="37"/>
        <end position="93"/>
    </location>
</feature>
<dbReference type="PANTHER" id="PTHR43712">
    <property type="entry name" value="PUTATIVE (AFU_ORTHOLOGUE AFUA_4G14580)-RELATED"/>
    <property type="match status" value="1"/>
</dbReference>
<name>A0A7X2D5R7_9PROT</name>
<feature type="active site" description="Proton acceptor" evidence="4">
    <location>
        <position position="271"/>
    </location>
</feature>
<reference evidence="7 8" key="1">
    <citation type="submission" date="2019-10" db="EMBL/GenBank/DDBJ databases">
        <title>Draft whole-genome sequence of the purple nonsulfur photosynthetic bacterium Roseospira navarrensis DSM 15114.</title>
        <authorList>
            <person name="Kyndt J.A."/>
            <person name="Meyer T.E."/>
        </authorList>
    </citation>
    <scope>NUCLEOTIDE SEQUENCE [LARGE SCALE GENOMIC DNA]</scope>
    <source>
        <strain evidence="7 8">DSM 15114</strain>
    </source>
</reference>
<evidence type="ECO:0000313" key="8">
    <source>
        <dbReference type="Proteomes" id="UP000434582"/>
    </source>
</evidence>
<organism evidence="7 8">
    <name type="scientific">Roseospira navarrensis</name>
    <dbReference type="NCBI Taxonomy" id="140058"/>
    <lineage>
        <taxon>Bacteria</taxon>
        <taxon>Pseudomonadati</taxon>
        <taxon>Pseudomonadota</taxon>
        <taxon>Alphaproteobacteria</taxon>
        <taxon>Rhodospirillales</taxon>
        <taxon>Rhodospirillaceae</taxon>
        <taxon>Roseospira</taxon>
    </lineage>
</organism>
<accession>A0A7X2D5R7</accession>
<evidence type="ECO:0000256" key="2">
    <source>
        <dbReference type="ARBA" id="ARBA00022679"/>
    </source>
</evidence>
<dbReference type="InterPro" id="IPR012967">
    <property type="entry name" value="COMT_dimerisation"/>
</dbReference>
<dbReference type="GO" id="GO:0046983">
    <property type="term" value="F:protein dimerization activity"/>
    <property type="evidence" value="ECO:0007669"/>
    <property type="project" value="InterPro"/>
</dbReference>
<dbReference type="SUPFAM" id="SSF53335">
    <property type="entry name" value="S-adenosyl-L-methionine-dependent methyltransferases"/>
    <property type="match status" value="1"/>
</dbReference>
<dbReference type="PROSITE" id="PS51683">
    <property type="entry name" value="SAM_OMT_II"/>
    <property type="match status" value="1"/>
</dbReference>
<dbReference type="GO" id="GO:0032259">
    <property type="term" value="P:methylation"/>
    <property type="evidence" value="ECO:0007669"/>
    <property type="project" value="UniProtKB-KW"/>
</dbReference>
<dbReference type="InterPro" id="IPR029063">
    <property type="entry name" value="SAM-dependent_MTases_sf"/>
</dbReference>
<dbReference type="InterPro" id="IPR016461">
    <property type="entry name" value="COMT-like"/>
</dbReference>
<proteinExistence type="predicted"/>
<dbReference type="InterPro" id="IPR036390">
    <property type="entry name" value="WH_DNA-bd_sf"/>
</dbReference>
<gene>
    <name evidence="7" type="ORF">GHC57_15660</name>
</gene>
<dbReference type="SUPFAM" id="SSF46785">
    <property type="entry name" value="Winged helix' DNA-binding domain"/>
    <property type="match status" value="1"/>
</dbReference>
<evidence type="ECO:0000256" key="1">
    <source>
        <dbReference type="ARBA" id="ARBA00022603"/>
    </source>
</evidence>
<dbReference type="InterPro" id="IPR036388">
    <property type="entry name" value="WH-like_DNA-bd_sf"/>
</dbReference>
<dbReference type="Pfam" id="PF08100">
    <property type="entry name" value="Dimerisation"/>
    <property type="match status" value="1"/>
</dbReference>
<dbReference type="OrthoDB" id="7418600at2"/>
<dbReference type="GO" id="GO:0008171">
    <property type="term" value="F:O-methyltransferase activity"/>
    <property type="evidence" value="ECO:0007669"/>
    <property type="project" value="InterPro"/>
</dbReference>
<dbReference type="InterPro" id="IPR001077">
    <property type="entry name" value="COMT_C"/>
</dbReference>
<dbReference type="PANTHER" id="PTHR43712:SF2">
    <property type="entry name" value="O-METHYLTRANSFERASE CICE"/>
    <property type="match status" value="1"/>
</dbReference>
<keyword evidence="1 7" id="KW-0489">Methyltransferase</keyword>
<evidence type="ECO:0000259" key="6">
    <source>
        <dbReference type="Pfam" id="PF08100"/>
    </source>
</evidence>
<dbReference type="Pfam" id="PF00891">
    <property type="entry name" value="Methyltransf_2"/>
    <property type="match status" value="1"/>
</dbReference>
<comment type="caution">
    <text evidence="7">The sequence shown here is derived from an EMBL/GenBank/DDBJ whole genome shotgun (WGS) entry which is preliminary data.</text>
</comment>
<dbReference type="Proteomes" id="UP000434582">
    <property type="component" value="Unassembled WGS sequence"/>
</dbReference>
<dbReference type="AlphaFoldDB" id="A0A7X2D5R7"/>
<protein>
    <submittedName>
        <fullName evidence="7">Methyltransferase domain-containing protein</fullName>
    </submittedName>
</protein>
<dbReference type="Gene3D" id="3.40.50.150">
    <property type="entry name" value="Vaccinia Virus protein VP39"/>
    <property type="match status" value="1"/>
</dbReference>
<sequence>MLAARDWLWLRPWFPRRFGRLPVVRILARRTARDLFDLCAGFVYSQVVLAAVRLRLCDILAEGPLATAPLAARLGLNEEATRRLLDATDALGLTMPRPRGRHGLDELGLALVGSPQVAALIEHHALLYQDLADPVALLRGEAGETGMARFWAYARSESPSGVPDGRVADYSALMAATQTLIADDILTAHPPGRVRRWLDVGGGEGVFAAAVARRAPGARVTVFDLPAVAERARTRMAAEGLADRVGAVGGSFLTDPLPEGADVISLVRVLHDHDDAAVRTILAAARRALAPGGRLLIAEPMAGTRGAEPIGGAYFGFYLMAMGSGRARTPETLRQLLAEAGFSRITMADNHQPLLVRVCVAHAEAA</sequence>
<keyword evidence="8" id="KW-1185">Reference proteome</keyword>
<keyword evidence="3" id="KW-0949">S-adenosyl-L-methionine</keyword>
<evidence type="ECO:0000256" key="4">
    <source>
        <dbReference type="PIRSR" id="PIRSR005739-1"/>
    </source>
</evidence>
<evidence type="ECO:0000259" key="5">
    <source>
        <dbReference type="Pfam" id="PF00891"/>
    </source>
</evidence>
<evidence type="ECO:0000256" key="3">
    <source>
        <dbReference type="ARBA" id="ARBA00022691"/>
    </source>
</evidence>
<evidence type="ECO:0000313" key="7">
    <source>
        <dbReference type="EMBL" id="MQX37957.1"/>
    </source>
</evidence>
<dbReference type="EMBL" id="WIVE01000063">
    <property type="protein sequence ID" value="MQX37957.1"/>
    <property type="molecule type" value="Genomic_DNA"/>
</dbReference>